<dbReference type="EMBL" id="JAWDGP010001338">
    <property type="protein sequence ID" value="KAK3792712.1"/>
    <property type="molecule type" value="Genomic_DNA"/>
</dbReference>
<dbReference type="AlphaFoldDB" id="A0AAE1ARI5"/>
<evidence type="ECO:0000256" key="1">
    <source>
        <dbReference type="SAM" id="MobiDB-lite"/>
    </source>
</evidence>
<evidence type="ECO:0000313" key="3">
    <source>
        <dbReference type="Proteomes" id="UP001283361"/>
    </source>
</evidence>
<name>A0AAE1ARI5_9GAST</name>
<sequence length="134" mass="14874">MKSGLELVDFLQFLNTLDWENFASTSGAKRPRFLSDQVRSLLLEYEEEDQPMNHPESDLQSISDVSEEDKNRSRSSEFQDDVEGDSDLDLDEPGPSGDGEIICIKRGVLPAGIKNSNIGAKVSRNVIMISVSII</sequence>
<feature type="compositionally biased region" description="Basic and acidic residues" evidence="1">
    <location>
        <begin position="68"/>
        <end position="77"/>
    </location>
</feature>
<proteinExistence type="predicted"/>
<evidence type="ECO:0000313" key="2">
    <source>
        <dbReference type="EMBL" id="KAK3792712.1"/>
    </source>
</evidence>
<keyword evidence="3" id="KW-1185">Reference proteome</keyword>
<gene>
    <name evidence="2" type="ORF">RRG08_065566</name>
</gene>
<protein>
    <submittedName>
        <fullName evidence="2">Uncharacterized protein</fullName>
    </submittedName>
</protein>
<feature type="compositionally biased region" description="Acidic residues" evidence="1">
    <location>
        <begin position="78"/>
        <end position="92"/>
    </location>
</feature>
<comment type="caution">
    <text evidence="2">The sequence shown here is derived from an EMBL/GenBank/DDBJ whole genome shotgun (WGS) entry which is preliminary data.</text>
</comment>
<feature type="region of interest" description="Disordered" evidence="1">
    <location>
        <begin position="45"/>
        <end position="101"/>
    </location>
</feature>
<accession>A0AAE1ARI5</accession>
<reference evidence="2" key="1">
    <citation type="journal article" date="2023" name="G3 (Bethesda)">
        <title>A reference genome for the long-term kleptoplast-retaining sea slug Elysia crispata morphotype clarki.</title>
        <authorList>
            <person name="Eastman K.E."/>
            <person name="Pendleton A.L."/>
            <person name="Shaikh M.A."/>
            <person name="Suttiyut T."/>
            <person name="Ogas R."/>
            <person name="Tomko P."/>
            <person name="Gavelis G."/>
            <person name="Widhalm J.R."/>
            <person name="Wisecaver J.H."/>
        </authorList>
    </citation>
    <scope>NUCLEOTIDE SEQUENCE</scope>
    <source>
        <strain evidence="2">ECLA1</strain>
    </source>
</reference>
<organism evidence="2 3">
    <name type="scientific">Elysia crispata</name>
    <name type="common">lettuce slug</name>
    <dbReference type="NCBI Taxonomy" id="231223"/>
    <lineage>
        <taxon>Eukaryota</taxon>
        <taxon>Metazoa</taxon>
        <taxon>Spiralia</taxon>
        <taxon>Lophotrochozoa</taxon>
        <taxon>Mollusca</taxon>
        <taxon>Gastropoda</taxon>
        <taxon>Heterobranchia</taxon>
        <taxon>Euthyneura</taxon>
        <taxon>Panpulmonata</taxon>
        <taxon>Sacoglossa</taxon>
        <taxon>Placobranchoidea</taxon>
        <taxon>Plakobranchidae</taxon>
        <taxon>Elysia</taxon>
    </lineage>
</organism>
<dbReference type="Proteomes" id="UP001283361">
    <property type="component" value="Unassembled WGS sequence"/>
</dbReference>